<sequence>MNDGALPDLAARLENIRYLALDMDGTLLPDDKNIPDFTYGVLCEARAAGYKLCICSGRSFAGVHKYERLRDIISYYVCFEGGYIMDNTDPSNPSLIHSRCISPGEAAVIAGFCKTSGAMLAFLTNKEGFCLNCDDDIFKSVKIWGAVPRVTDYDELGTLLSSGDVYIALIYGDRGQVDFVWDNFSKATDTRFDVINTYLDFKDLHHLVLKAPGTNKWNGIARVLELNGVDAENLIAFGDWHNDFEMIKNAGVGVAMKNAEAAIIEAALVITSHDNNEEGVARFIREKLLKIVV</sequence>
<dbReference type="EMBL" id="MGFH01000126">
    <property type="protein sequence ID" value="OGM05112.1"/>
    <property type="molecule type" value="Genomic_DNA"/>
</dbReference>
<dbReference type="InterPro" id="IPR023214">
    <property type="entry name" value="HAD_sf"/>
</dbReference>
<dbReference type="Gene3D" id="3.30.1240.10">
    <property type="match status" value="1"/>
</dbReference>
<accession>A0A1F7WQS7</accession>
<dbReference type="Gene3D" id="3.40.50.1000">
    <property type="entry name" value="HAD superfamily/HAD-like"/>
    <property type="match status" value="1"/>
</dbReference>
<dbReference type="GO" id="GO:0016791">
    <property type="term" value="F:phosphatase activity"/>
    <property type="evidence" value="ECO:0007669"/>
    <property type="project" value="TreeGrafter"/>
</dbReference>
<dbReference type="AlphaFoldDB" id="A0A1F7WQS7"/>
<dbReference type="STRING" id="1817813.A2008_03855"/>
<comment type="caution">
    <text evidence="1">The sequence shown here is derived from an EMBL/GenBank/DDBJ whole genome shotgun (WGS) entry which is preliminary data.</text>
</comment>
<evidence type="ECO:0000313" key="1">
    <source>
        <dbReference type="EMBL" id="OGM05112.1"/>
    </source>
</evidence>
<evidence type="ECO:0008006" key="3">
    <source>
        <dbReference type="Google" id="ProtNLM"/>
    </source>
</evidence>
<dbReference type="Pfam" id="PF08282">
    <property type="entry name" value="Hydrolase_3"/>
    <property type="match status" value="1"/>
</dbReference>
<dbReference type="GO" id="GO:0000287">
    <property type="term" value="F:magnesium ion binding"/>
    <property type="evidence" value="ECO:0007669"/>
    <property type="project" value="TreeGrafter"/>
</dbReference>
<dbReference type="PANTHER" id="PTHR10000">
    <property type="entry name" value="PHOSPHOSERINE PHOSPHATASE"/>
    <property type="match status" value="1"/>
</dbReference>
<dbReference type="PANTHER" id="PTHR10000:SF8">
    <property type="entry name" value="HAD SUPERFAMILY HYDROLASE-LIKE, TYPE 3"/>
    <property type="match status" value="1"/>
</dbReference>
<dbReference type="NCBIfam" id="TIGR00099">
    <property type="entry name" value="Cof-subfamily"/>
    <property type="match status" value="1"/>
</dbReference>
<dbReference type="SUPFAM" id="SSF56784">
    <property type="entry name" value="HAD-like"/>
    <property type="match status" value="1"/>
</dbReference>
<dbReference type="GO" id="GO:0005829">
    <property type="term" value="C:cytosol"/>
    <property type="evidence" value="ECO:0007669"/>
    <property type="project" value="TreeGrafter"/>
</dbReference>
<dbReference type="Proteomes" id="UP000178735">
    <property type="component" value="Unassembled WGS sequence"/>
</dbReference>
<protein>
    <recommendedName>
        <fullName evidence="3">Hydrolase</fullName>
    </recommendedName>
</protein>
<name>A0A1F7WQS7_9BACT</name>
<reference evidence="1 2" key="1">
    <citation type="journal article" date="2016" name="Nat. Commun.">
        <title>Thousands of microbial genomes shed light on interconnected biogeochemical processes in an aquifer system.</title>
        <authorList>
            <person name="Anantharaman K."/>
            <person name="Brown C.T."/>
            <person name="Hug L.A."/>
            <person name="Sharon I."/>
            <person name="Castelle C.J."/>
            <person name="Probst A.J."/>
            <person name="Thomas B.C."/>
            <person name="Singh A."/>
            <person name="Wilkins M.J."/>
            <person name="Karaoz U."/>
            <person name="Brodie E.L."/>
            <person name="Williams K.H."/>
            <person name="Hubbard S.S."/>
            <person name="Banfield J.F."/>
        </authorList>
    </citation>
    <scope>NUCLEOTIDE SEQUENCE [LARGE SCALE GENOMIC DNA]</scope>
</reference>
<organism evidence="1 2">
    <name type="scientific">Candidatus Wallbacteria bacterium GWC2_49_35</name>
    <dbReference type="NCBI Taxonomy" id="1817813"/>
    <lineage>
        <taxon>Bacteria</taxon>
        <taxon>Candidatus Walliibacteriota</taxon>
    </lineage>
</organism>
<dbReference type="InterPro" id="IPR036412">
    <property type="entry name" value="HAD-like_sf"/>
</dbReference>
<gene>
    <name evidence="1" type="ORF">A2008_03855</name>
</gene>
<dbReference type="InterPro" id="IPR000150">
    <property type="entry name" value="Cof"/>
</dbReference>
<evidence type="ECO:0000313" key="2">
    <source>
        <dbReference type="Proteomes" id="UP000178735"/>
    </source>
</evidence>
<proteinExistence type="predicted"/>